<dbReference type="InterPro" id="IPR014710">
    <property type="entry name" value="RmlC-like_jellyroll"/>
</dbReference>
<dbReference type="AlphaFoldDB" id="A0A1Z8AGG4"/>
<gene>
    <name evidence="2" type="ORF">A9Q93_14025</name>
</gene>
<accession>A0A1Z8AGG4</accession>
<organism evidence="2 3">
    <name type="scientific">Nonlabens dokdonensis</name>
    <dbReference type="NCBI Taxonomy" id="328515"/>
    <lineage>
        <taxon>Bacteria</taxon>
        <taxon>Pseudomonadati</taxon>
        <taxon>Bacteroidota</taxon>
        <taxon>Flavobacteriia</taxon>
        <taxon>Flavobacteriales</taxon>
        <taxon>Flavobacteriaceae</taxon>
        <taxon>Nonlabens</taxon>
    </lineage>
</organism>
<sequence length="182" mass="21005">MPQVYLNPITQEKATILKTSEQTNGAYTLIEVELQPGGGNPIHFHERFTEDFYPQEGVLGVHYLGEEIMLSPGEHFKVPLLDVHRFYNPNEHPIVFQAKLEPGQPGFENFMAVLFGLVNDGKTFSKNQIPYNPFHAILLLHWGDTQVDHFLFRWIKPLLSLLVTLSRKLGYEKKLLKKYKTE</sequence>
<evidence type="ECO:0000313" key="3">
    <source>
        <dbReference type="Proteomes" id="UP000196102"/>
    </source>
</evidence>
<dbReference type="Gene3D" id="2.60.120.10">
    <property type="entry name" value="Jelly Rolls"/>
    <property type="match status" value="1"/>
</dbReference>
<name>A0A1Z8AGG4_9FLAO</name>
<dbReference type="EMBL" id="MAAX01000213">
    <property type="protein sequence ID" value="OUS09403.1"/>
    <property type="molecule type" value="Genomic_DNA"/>
</dbReference>
<dbReference type="SUPFAM" id="SSF51182">
    <property type="entry name" value="RmlC-like cupins"/>
    <property type="match status" value="1"/>
</dbReference>
<dbReference type="PANTHER" id="PTHR36440:SF1">
    <property type="entry name" value="PUTATIVE (AFU_ORTHOLOGUE AFUA_8G07350)-RELATED"/>
    <property type="match status" value="1"/>
</dbReference>
<protein>
    <submittedName>
        <fullName evidence="2">Cupin</fullName>
    </submittedName>
</protein>
<feature type="domain" description="Cupin type-2" evidence="1">
    <location>
        <begin position="31"/>
        <end position="95"/>
    </location>
</feature>
<dbReference type="InterPro" id="IPR011051">
    <property type="entry name" value="RmlC_Cupin_sf"/>
</dbReference>
<dbReference type="InterPro" id="IPR053146">
    <property type="entry name" value="QDO-like"/>
</dbReference>
<dbReference type="RefSeq" id="WP_303688073.1">
    <property type="nucleotide sequence ID" value="NZ_CAJXYO010000046.1"/>
</dbReference>
<dbReference type="InterPro" id="IPR013096">
    <property type="entry name" value="Cupin_2"/>
</dbReference>
<comment type="caution">
    <text evidence="2">The sequence shown here is derived from an EMBL/GenBank/DDBJ whole genome shotgun (WGS) entry which is preliminary data.</text>
</comment>
<evidence type="ECO:0000313" key="2">
    <source>
        <dbReference type="EMBL" id="OUS09403.1"/>
    </source>
</evidence>
<dbReference type="Pfam" id="PF07883">
    <property type="entry name" value="Cupin_2"/>
    <property type="match status" value="1"/>
</dbReference>
<proteinExistence type="predicted"/>
<dbReference type="PANTHER" id="PTHR36440">
    <property type="entry name" value="PUTATIVE (AFU_ORTHOLOGUE AFUA_8G07350)-RELATED"/>
    <property type="match status" value="1"/>
</dbReference>
<evidence type="ECO:0000259" key="1">
    <source>
        <dbReference type="Pfam" id="PF07883"/>
    </source>
</evidence>
<reference evidence="3" key="1">
    <citation type="journal article" date="2017" name="Proc. Natl. Acad. Sci. U.S.A.">
        <title>Simulation of Deepwater Horizon oil plume reveals substrate specialization within a complex community of hydrocarbon-degraders.</title>
        <authorList>
            <person name="Hu P."/>
            <person name="Dubinsky E.A."/>
            <person name="Probst A.J."/>
            <person name="Wang J."/>
            <person name="Sieber C.M.K."/>
            <person name="Tom L.M."/>
            <person name="Gardinali P."/>
            <person name="Banfield J.F."/>
            <person name="Atlas R.M."/>
            <person name="Andersen G.L."/>
        </authorList>
    </citation>
    <scope>NUCLEOTIDE SEQUENCE [LARGE SCALE GENOMIC DNA]</scope>
</reference>
<dbReference type="Proteomes" id="UP000196102">
    <property type="component" value="Unassembled WGS sequence"/>
</dbReference>